<dbReference type="Proteomes" id="UP000013201">
    <property type="component" value="Unassembled WGS sequence"/>
</dbReference>
<dbReference type="OrthoDB" id="7595330at2"/>
<evidence type="ECO:0000313" key="1">
    <source>
        <dbReference type="EMBL" id="CCW16880.1"/>
    </source>
</evidence>
<keyword evidence="2" id="KW-1185">Reference proteome</keyword>
<comment type="caution">
    <text evidence="1">The sequence shown here is derived from an EMBL/GenBank/DDBJ whole genome shotgun (WGS) entry which is preliminary data.</text>
</comment>
<gene>
    <name evidence="1" type="ORF">EBBID32_12180</name>
</gene>
<organism evidence="1 2">
    <name type="scientific">Sphingobium indicum BiD32</name>
    <dbReference type="NCBI Taxonomy" id="1301087"/>
    <lineage>
        <taxon>Bacteria</taxon>
        <taxon>Pseudomonadati</taxon>
        <taxon>Pseudomonadota</taxon>
        <taxon>Alphaproteobacteria</taxon>
        <taxon>Sphingomonadales</taxon>
        <taxon>Sphingomonadaceae</taxon>
        <taxon>Sphingobium</taxon>
    </lineage>
</organism>
<accession>N1MI28</accession>
<sequence>MGRAKHIIRNSTSRPQFVTFELSTARYRLNPGDELSFYYETDFIRPDEPPLITDYAEGDHGTEIVIWTNFGSEEGPFLPDGEEAVTDWD</sequence>
<reference evidence="2" key="2">
    <citation type="submission" date="2013-04" db="EMBL/GenBank/DDBJ databases">
        <title>Bisphenol A degrading Sphingobium sp. strain BiD32.</title>
        <authorList>
            <person name="Nielsen J.L."/>
            <person name="Zhou N.A."/>
            <person name="Kjeldal H."/>
        </authorList>
    </citation>
    <scope>NUCLEOTIDE SEQUENCE [LARGE SCALE GENOMIC DNA]</scope>
    <source>
        <strain evidence="2">BiD32</strain>
    </source>
</reference>
<dbReference type="RefSeq" id="WP_006952384.1">
    <property type="nucleotide sequence ID" value="NZ_CAVK010000057.1"/>
</dbReference>
<dbReference type="AlphaFoldDB" id="N1MI28"/>
<reference evidence="1 2" key="1">
    <citation type="submission" date="2013-03" db="EMBL/GenBank/DDBJ databases">
        <authorList>
            <person name="Le V."/>
        </authorList>
    </citation>
    <scope>NUCLEOTIDE SEQUENCE [LARGE SCALE GENOMIC DNA]</scope>
    <source>
        <strain evidence="1 2">BiD32</strain>
    </source>
</reference>
<name>N1MI28_9SPHN</name>
<protein>
    <submittedName>
        <fullName evidence="1">Uncharacterized protein</fullName>
    </submittedName>
</protein>
<evidence type="ECO:0000313" key="2">
    <source>
        <dbReference type="Proteomes" id="UP000013201"/>
    </source>
</evidence>
<proteinExistence type="predicted"/>
<dbReference type="EMBL" id="CAVK010000057">
    <property type="protein sequence ID" value="CCW16880.1"/>
    <property type="molecule type" value="Genomic_DNA"/>
</dbReference>